<reference evidence="1" key="1">
    <citation type="submission" date="2021-06" db="EMBL/GenBank/DDBJ databases">
        <authorList>
            <person name="Kallberg Y."/>
            <person name="Tangrot J."/>
            <person name="Rosling A."/>
        </authorList>
    </citation>
    <scope>NUCLEOTIDE SEQUENCE</scope>
    <source>
        <strain evidence="1">28 12/20/2015</strain>
    </source>
</reference>
<dbReference type="Proteomes" id="UP000789366">
    <property type="component" value="Unassembled WGS sequence"/>
</dbReference>
<evidence type="ECO:0000313" key="1">
    <source>
        <dbReference type="EMBL" id="CAG8610747.1"/>
    </source>
</evidence>
<sequence length="163" mass="18500">MSTIIAALIRRNKNLNKYKLTLQEESDLQTIIQFLKPFYKTTNVLSGSTYMTLGISILLINSIVDTILSHIQNSTSPEFLKTAATQMSDKIQKYSNEIYDKTAFIMAILDPRIKLELMPNDMNTEANSAIFNNIFRTQYSALTLNNSSTNLETLNLTYTEQIA</sequence>
<accession>A0ACA9MW74</accession>
<name>A0ACA9MW74_9GLOM</name>
<evidence type="ECO:0000313" key="2">
    <source>
        <dbReference type="Proteomes" id="UP000789366"/>
    </source>
</evidence>
<gene>
    <name evidence="1" type="ORF">SPELUC_LOCUS7490</name>
</gene>
<proteinExistence type="predicted"/>
<organism evidence="1 2">
    <name type="scientific">Cetraspora pellucida</name>
    <dbReference type="NCBI Taxonomy" id="1433469"/>
    <lineage>
        <taxon>Eukaryota</taxon>
        <taxon>Fungi</taxon>
        <taxon>Fungi incertae sedis</taxon>
        <taxon>Mucoromycota</taxon>
        <taxon>Glomeromycotina</taxon>
        <taxon>Glomeromycetes</taxon>
        <taxon>Diversisporales</taxon>
        <taxon>Gigasporaceae</taxon>
        <taxon>Cetraspora</taxon>
    </lineage>
</organism>
<dbReference type="EMBL" id="CAJVPW010009946">
    <property type="protein sequence ID" value="CAG8610747.1"/>
    <property type="molecule type" value="Genomic_DNA"/>
</dbReference>
<keyword evidence="2" id="KW-1185">Reference proteome</keyword>
<comment type="caution">
    <text evidence="1">The sequence shown here is derived from an EMBL/GenBank/DDBJ whole genome shotgun (WGS) entry which is preliminary data.</text>
</comment>
<protein>
    <submittedName>
        <fullName evidence="1">9160_t:CDS:1</fullName>
    </submittedName>
</protein>